<dbReference type="PANTHER" id="PTHR43649:SF14">
    <property type="entry name" value="BLR3389 PROTEIN"/>
    <property type="match status" value="1"/>
</dbReference>
<accession>A0A3S4BDZ8</accession>
<keyword evidence="1" id="KW-0732">Signal</keyword>
<comment type="caution">
    <text evidence="2">The sequence shown here is derived from an EMBL/GenBank/DDBJ whole genome shotgun (WGS) entry which is preliminary data.</text>
</comment>
<dbReference type="InterPro" id="IPR050490">
    <property type="entry name" value="Bact_solute-bd_prot1"/>
</dbReference>
<dbReference type="SUPFAM" id="SSF53850">
    <property type="entry name" value="Periplasmic binding protein-like II"/>
    <property type="match status" value="1"/>
</dbReference>
<dbReference type="Gene3D" id="3.40.190.10">
    <property type="entry name" value="Periplasmic binding protein-like II"/>
    <property type="match status" value="2"/>
</dbReference>
<dbReference type="EMBL" id="RZNC01000001">
    <property type="protein sequence ID" value="RWZ68474.1"/>
    <property type="molecule type" value="Genomic_DNA"/>
</dbReference>
<dbReference type="Pfam" id="PF13416">
    <property type="entry name" value="SBP_bac_8"/>
    <property type="match status" value="1"/>
</dbReference>
<dbReference type="AlphaFoldDB" id="A0A3S4BDZ8"/>
<dbReference type="PANTHER" id="PTHR43649">
    <property type="entry name" value="ARABINOSE-BINDING PROTEIN-RELATED"/>
    <property type="match status" value="1"/>
</dbReference>
<organism evidence="2 3">
    <name type="scientific">Labedella populi</name>
    <dbReference type="NCBI Taxonomy" id="2498850"/>
    <lineage>
        <taxon>Bacteria</taxon>
        <taxon>Bacillati</taxon>
        <taxon>Actinomycetota</taxon>
        <taxon>Actinomycetes</taxon>
        <taxon>Micrococcales</taxon>
        <taxon>Microbacteriaceae</taxon>
        <taxon>Labedella</taxon>
    </lineage>
</organism>
<keyword evidence="3" id="KW-1185">Reference proteome</keyword>
<evidence type="ECO:0000256" key="1">
    <source>
        <dbReference type="SAM" id="SignalP"/>
    </source>
</evidence>
<reference evidence="2 3" key="1">
    <citation type="submission" date="2018-12" db="EMBL/GenBank/DDBJ databases">
        <authorList>
            <person name="Li F."/>
        </authorList>
    </citation>
    <scope>NUCLEOTIDE SEQUENCE [LARGE SCALE GENOMIC DNA]</scope>
    <source>
        <strain evidence="2 3">8H24J-4-2</strain>
    </source>
</reference>
<feature type="chain" id="PRO_5039260787" evidence="1">
    <location>
        <begin position="23"/>
        <end position="455"/>
    </location>
</feature>
<evidence type="ECO:0000313" key="2">
    <source>
        <dbReference type="EMBL" id="RWZ68474.1"/>
    </source>
</evidence>
<proteinExistence type="predicted"/>
<protein>
    <submittedName>
        <fullName evidence="2">Extracellular solute-binding protein</fullName>
    </submittedName>
</protein>
<dbReference type="PROSITE" id="PS51257">
    <property type="entry name" value="PROKAR_LIPOPROTEIN"/>
    <property type="match status" value="1"/>
</dbReference>
<evidence type="ECO:0000313" key="3">
    <source>
        <dbReference type="Proteomes" id="UP000288603"/>
    </source>
</evidence>
<dbReference type="RefSeq" id="WP_128497742.1">
    <property type="nucleotide sequence ID" value="NZ_RZNC01000001.1"/>
</dbReference>
<name>A0A3S4BDZ8_9MICO</name>
<dbReference type="OrthoDB" id="358201at2"/>
<feature type="signal peptide" evidence="1">
    <location>
        <begin position="1"/>
        <end position="22"/>
    </location>
</feature>
<dbReference type="InterPro" id="IPR006059">
    <property type="entry name" value="SBP"/>
</dbReference>
<gene>
    <name evidence="2" type="ORF">ELQ92_04485</name>
</gene>
<sequence length="455" mass="47903">MNRTKSRPLAAAIGITTAILLAGCAPGSGQRTDTAEVEEITEPVTVEQVADLGDVTLRVWADAGEESMLDALVQQYEETYDNVTVDVTIKGWDDLMGTVVNAMNGDNAPDVTNGNQGFAIMGTMVKGGMLRPIDDVISAYGIDEGLPESGFDSMRWNADGTQWGSGSIYGMGGATQPLGLFYNRAKLDALGLEVPDSIGELEEALAAAKAGGETPIQLGNSDQYPLGSHVLGILINMYAAPAKVNEWIAGGSDASFDSPGIRAALDKLAEWGEKGYFAPGYDGRSLDDAVGAYGEGDGVFFLGGSFNGSKLAAVDPDAFGYTLLRAESGEYVTTGTFGTPWHISSKSSIQPAAIAFLSMMLSEDFAQTYADNSRLPVADLDGVTATGSMHQSQLDAAQALFADGAFVGYLDWATPTMQRTLGAGAQELLGGQMSVDEFIESVQSDWSDYQTERTG</sequence>
<dbReference type="Proteomes" id="UP000288603">
    <property type="component" value="Unassembled WGS sequence"/>
</dbReference>